<dbReference type="Proteomes" id="UP000177982">
    <property type="component" value="Unassembled WGS sequence"/>
</dbReference>
<sequence>MRLSALPIWLDPHQEVVVVWTWPLPVGGRLSARAGAAFVGEDAVPLVPVQPARTQGPVLVPPAVEYLPTAGAEIALCRKPVAAAFVCRFLSAEKTHKFLLFSNKSEFVNASIPEFKRYYYEFFPAIKLIFNEEEVRGMVRKLSHHPPCQ</sequence>
<dbReference type="AlphaFoldDB" id="A0A1G2L0R8"/>
<evidence type="ECO:0000313" key="1">
    <source>
        <dbReference type="EMBL" id="OHA05140.1"/>
    </source>
</evidence>
<name>A0A1G2L0R8_9BACT</name>
<dbReference type="EMBL" id="MHQO01000060">
    <property type="protein sequence ID" value="OHA05140.1"/>
    <property type="molecule type" value="Genomic_DNA"/>
</dbReference>
<protein>
    <submittedName>
        <fullName evidence="1">Uncharacterized protein</fullName>
    </submittedName>
</protein>
<reference evidence="1 2" key="1">
    <citation type="journal article" date="2016" name="Nat. Commun.">
        <title>Thousands of microbial genomes shed light on interconnected biogeochemical processes in an aquifer system.</title>
        <authorList>
            <person name="Anantharaman K."/>
            <person name="Brown C.T."/>
            <person name="Hug L.A."/>
            <person name="Sharon I."/>
            <person name="Castelle C.J."/>
            <person name="Probst A.J."/>
            <person name="Thomas B.C."/>
            <person name="Singh A."/>
            <person name="Wilkins M.J."/>
            <person name="Karaoz U."/>
            <person name="Brodie E.L."/>
            <person name="Williams K.H."/>
            <person name="Hubbard S.S."/>
            <person name="Banfield J.F."/>
        </authorList>
    </citation>
    <scope>NUCLEOTIDE SEQUENCE [LARGE SCALE GENOMIC DNA]</scope>
</reference>
<gene>
    <name evidence="1" type="ORF">A2934_04025</name>
</gene>
<proteinExistence type="predicted"/>
<evidence type="ECO:0000313" key="2">
    <source>
        <dbReference type="Proteomes" id="UP000177982"/>
    </source>
</evidence>
<comment type="caution">
    <text evidence="1">The sequence shown here is derived from an EMBL/GenBank/DDBJ whole genome shotgun (WGS) entry which is preliminary data.</text>
</comment>
<accession>A0A1G2L0R8</accession>
<organism evidence="1 2">
    <name type="scientific">Candidatus Sungbacteria bacterium RIFCSPLOWO2_01_FULL_47_10</name>
    <dbReference type="NCBI Taxonomy" id="1802276"/>
    <lineage>
        <taxon>Bacteria</taxon>
        <taxon>Candidatus Sungiibacteriota</taxon>
    </lineage>
</organism>